<dbReference type="OrthoDB" id="3266505at2759"/>
<dbReference type="GO" id="GO:0008270">
    <property type="term" value="F:zinc ion binding"/>
    <property type="evidence" value="ECO:0007669"/>
    <property type="project" value="InterPro"/>
</dbReference>
<gene>
    <name evidence="9" type="ORF">BP6252_11412</name>
</gene>
<evidence type="ECO:0000256" key="1">
    <source>
        <dbReference type="ARBA" id="ARBA00004123"/>
    </source>
</evidence>
<organism evidence="9 10">
    <name type="scientific">Coleophoma cylindrospora</name>
    <dbReference type="NCBI Taxonomy" id="1849047"/>
    <lineage>
        <taxon>Eukaryota</taxon>
        <taxon>Fungi</taxon>
        <taxon>Dikarya</taxon>
        <taxon>Ascomycota</taxon>
        <taxon>Pezizomycotina</taxon>
        <taxon>Leotiomycetes</taxon>
        <taxon>Helotiales</taxon>
        <taxon>Dermateaceae</taxon>
        <taxon>Coleophoma</taxon>
    </lineage>
</organism>
<name>A0A3D8QJM3_9HELO</name>
<comment type="subcellular location">
    <subcellularLocation>
        <location evidence="1">Nucleus</location>
    </subcellularLocation>
</comment>
<dbReference type="InterPro" id="IPR007219">
    <property type="entry name" value="XnlR_reg_dom"/>
</dbReference>
<reference evidence="9 10" key="1">
    <citation type="journal article" date="2018" name="IMA Fungus">
        <title>IMA Genome-F 9: Draft genome sequence of Annulohypoxylon stygium, Aspergillus mulundensis, Berkeleyomyces basicola (syn. Thielaviopsis basicola), Ceratocystis smalleyi, two Cercospora beticola strains, Coleophoma cylindrospora, Fusarium fracticaudum, Phialophora cf. hyalina, and Morchella septimelata.</title>
        <authorList>
            <person name="Wingfield B.D."/>
            <person name="Bills G.F."/>
            <person name="Dong Y."/>
            <person name="Huang W."/>
            <person name="Nel W.J."/>
            <person name="Swalarsk-Parry B.S."/>
            <person name="Vaghefi N."/>
            <person name="Wilken P.M."/>
            <person name="An Z."/>
            <person name="de Beer Z.W."/>
            <person name="De Vos L."/>
            <person name="Chen L."/>
            <person name="Duong T.A."/>
            <person name="Gao Y."/>
            <person name="Hammerbacher A."/>
            <person name="Kikkert J.R."/>
            <person name="Li Y."/>
            <person name="Li H."/>
            <person name="Li K."/>
            <person name="Li Q."/>
            <person name="Liu X."/>
            <person name="Ma X."/>
            <person name="Naidoo K."/>
            <person name="Pethybridge S.J."/>
            <person name="Sun J."/>
            <person name="Steenkamp E.T."/>
            <person name="van der Nest M.A."/>
            <person name="van Wyk S."/>
            <person name="Wingfield M.J."/>
            <person name="Xiong C."/>
            <person name="Yue Q."/>
            <person name="Zhang X."/>
        </authorList>
    </citation>
    <scope>NUCLEOTIDE SEQUENCE [LARGE SCALE GENOMIC DNA]</scope>
    <source>
        <strain evidence="9 10">BP6252</strain>
    </source>
</reference>
<dbReference type="AlphaFoldDB" id="A0A3D8QJM3"/>
<dbReference type="SMART" id="SM00066">
    <property type="entry name" value="GAL4"/>
    <property type="match status" value="1"/>
</dbReference>
<dbReference type="PROSITE" id="PS50048">
    <property type="entry name" value="ZN2_CY6_FUNGAL_2"/>
    <property type="match status" value="1"/>
</dbReference>
<evidence type="ECO:0000256" key="5">
    <source>
        <dbReference type="ARBA" id="ARBA00023163"/>
    </source>
</evidence>
<sequence length="753" mass="83686">MDKTASTTPIRKKKKTLNACQRCRNRKIKCSGQHPCQHCMAKSLTCVFEDRPKKLVVSEDYLYELQSRASAAEKGNRGASSPALTSPLPAQSLQGSVARRLDSSSGSPPHLSHPVEPRHRSSHIYEDSLPRGQNHIRHDRYTNLDHAVDHPSSVESPAIGDEFRRLGHSSSWSFSRRIRNMINDAMHGPALHDAIPIRDGAYGIPWKQPLIDLTGLDLPSQEYAEYLTHTVSYTMGPLYYLFDKAVFLRKLHEFYSARTPGRERSTDLWLIQMLIVLAFGKSILAREAGPSGPTGATYFARAMEALPDSHRLYQDPILGIEILCMLALMLQALDMRFAAHDSIGRAARMGLTHGFNRVYDAKRITYEEFEHRSRLWWTVYIIDRRLSSLVGVPSSVLDEDIAVSRPTLSGPDGKDLTFALHVETSSQLGQILNVVYGLGLERQLGSKFISAIQSILHRLGETSTLLDKSVKIQFQNPMNIISREAASLHLLHHQCSILAIRPVLFYLFEAKVRSGNTTLTLSDAVIGLLRVCVESALQVLKIIDTLHSHKLVDLLLPFDLDAMFAAAFVLVLVDIITPAAAGQWELGRTLSLMDEMMMRGIVTAGPYKKDLVELWEMGQRHKSTYQQEQPARPELPTSVQTTNSQPESAPQDVSMNAPLEQDLIWSWMATEDGGLASLHPDTIQSAIDGLNFDFLNDPTALQMDGSPINSEGTTNTRDNTGALGCFLSASHQASRSQLSVDLRLIALQEGTAQ</sequence>
<accession>A0A3D8QJM3</accession>
<feature type="compositionally biased region" description="Polar residues" evidence="7">
    <location>
        <begin position="637"/>
        <end position="653"/>
    </location>
</feature>
<dbReference type="GO" id="GO:0043565">
    <property type="term" value="F:sequence-specific DNA binding"/>
    <property type="evidence" value="ECO:0007669"/>
    <property type="project" value="TreeGrafter"/>
</dbReference>
<dbReference type="SMART" id="SM00906">
    <property type="entry name" value="Fungal_trans"/>
    <property type="match status" value="1"/>
</dbReference>
<dbReference type="Gene3D" id="4.10.240.10">
    <property type="entry name" value="Zn(2)-C6 fungal-type DNA-binding domain"/>
    <property type="match status" value="1"/>
</dbReference>
<keyword evidence="10" id="KW-1185">Reference proteome</keyword>
<dbReference type="STRING" id="1849047.A0A3D8QJM3"/>
<protein>
    <recommendedName>
        <fullName evidence="8">Zn(2)-C6 fungal-type domain-containing protein</fullName>
    </recommendedName>
</protein>
<evidence type="ECO:0000313" key="10">
    <source>
        <dbReference type="Proteomes" id="UP000256645"/>
    </source>
</evidence>
<dbReference type="GO" id="GO:0045944">
    <property type="term" value="P:positive regulation of transcription by RNA polymerase II"/>
    <property type="evidence" value="ECO:0007669"/>
    <property type="project" value="TreeGrafter"/>
</dbReference>
<evidence type="ECO:0000256" key="3">
    <source>
        <dbReference type="ARBA" id="ARBA00023015"/>
    </source>
</evidence>
<dbReference type="GO" id="GO:0000981">
    <property type="term" value="F:DNA-binding transcription factor activity, RNA polymerase II-specific"/>
    <property type="evidence" value="ECO:0007669"/>
    <property type="project" value="InterPro"/>
</dbReference>
<dbReference type="CDD" id="cd00067">
    <property type="entry name" value="GAL4"/>
    <property type="match status" value="1"/>
</dbReference>
<keyword evidence="6" id="KW-0539">Nucleus</keyword>
<dbReference type="Proteomes" id="UP000256645">
    <property type="component" value="Unassembled WGS sequence"/>
</dbReference>
<evidence type="ECO:0000256" key="4">
    <source>
        <dbReference type="ARBA" id="ARBA00023125"/>
    </source>
</evidence>
<dbReference type="InterPro" id="IPR051711">
    <property type="entry name" value="Stress_Response_Reg"/>
</dbReference>
<feature type="domain" description="Zn(2)-C6 fungal-type" evidence="8">
    <location>
        <begin position="19"/>
        <end position="48"/>
    </location>
</feature>
<dbReference type="EMBL" id="PDLM01000014">
    <property type="protein sequence ID" value="RDW61979.1"/>
    <property type="molecule type" value="Genomic_DNA"/>
</dbReference>
<feature type="region of interest" description="Disordered" evidence="7">
    <location>
        <begin position="622"/>
        <end position="653"/>
    </location>
</feature>
<dbReference type="SUPFAM" id="SSF57701">
    <property type="entry name" value="Zn2/Cys6 DNA-binding domain"/>
    <property type="match status" value="1"/>
</dbReference>
<dbReference type="Pfam" id="PF00172">
    <property type="entry name" value="Zn_clus"/>
    <property type="match status" value="1"/>
</dbReference>
<feature type="region of interest" description="Disordered" evidence="7">
    <location>
        <begin position="71"/>
        <end position="132"/>
    </location>
</feature>
<evidence type="ECO:0000256" key="6">
    <source>
        <dbReference type="ARBA" id="ARBA00023242"/>
    </source>
</evidence>
<feature type="compositionally biased region" description="Low complexity" evidence="7">
    <location>
        <begin position="103"/>
        <end position="112"/>
    </location>
</feature>
<keyword evidence="3" id="KW-0805">Transcription regulation</keyword>
<evidence type="ECO:0000256" key="7">
    <source>
        <dbReference type="SAM" id="MobiDB-lite"/>
    </source>
</evidence>
<dbReference type="InterPro" id="IPR001138">
    <property type="entry name" value="Zn2Cys6_DnaBD"/>
</dbReference>
<keyword evidence="5" id="KW-0804">Transcription</keyword>
<feature type="compositionally biased region" description="Basic and acidic residues" evidence="7">
    <location>
        <begin position="113"/>
        <end position="129"/>
    </location>
</feature>
<dbReference type="PANTHER" id="PTHR47540:SF6">
    <property type="entry name" value="ZN(II)2CYS6 TRANSCRIPTION FACTOR (EUROFUNG)"/>
    <property type="match status" value="1"/>
</dbReference>
<dbReference type="GO" id="GO:0005634">
    <property type="term" value="C:nucleus"/>
    <property type="evidence" value="ECO:0007669"/>
    <property type="project" value="UniProtKB-SubCell"/>
</dbReference>
<evidence type="ECO:0000256" key="2">
    <source>
        <dbReference type="ARBA" id="ARBA00022723"/>
    </source>
</evidence>
<feature type="compositionally biased region" description="Polar residues" evidence="7">
    <location>
        <begin position="78"/>
        <end position="95"/>
    </location>
</feature>
<dbReference type="Pfam" id="PF04082">
    <property type="entry name" value="Fungal_trans"/>
    <property type="match status" value="1"/>
</dbReference>
<comment type="caution">
    <text evidence="9">The sequence shown here is derived from an EMBL/GenBank/DDBJ whole genome shotgun (WGS) entry which is preliminary data.</text>
</comment>
<dbReference type="InterPro" id="IPR036864">
    <property type="entry name" value="Zn2-C6_fun-type_DNA-bd_sf"/>
</dbReference>
<dbReference type="PANTHER" id="PTHR47540">
    <property type="entry name" value="THIAMINE REPRESSIBLE GENES REGULATORY PROTEIN THI5"/>
    <property type="match status" value="1"/>
</dbReference>
<evidence type="ECO:0000259" key="8">
    <source>
        <dbReference type="PROSITE" id="PS50048"/>
    </source>
</evidence>
<keyword evidence="4" id="KW-0238">DNA-binding</keyword>
<evidence type="ECO:0000313" key="9">
    <source>
        <dbReference type="EMBL" id="RDW61979.1"/>
    </source>
</evidence>
<dbReference type="PROSITE" id="PS00463">
    <property type="entry name" value="ZN2_CY6_FUNGAL_1"/>
    <property type="match status" value="1"/>
</dbReference>
<keyword evidence="2" id="KW-0479">Metal-binding</keyword>
<dbReference type="GO" id="GO:0006351">
    <property type="term" value="P:DNA-templated transcription"/>
    <property type="evidence" value="ECO:0007669"/>
    <property type="project" value="InterPro"/>
</dbReference>
<proteinExistence type="predicted"/>
<dbReference type="CDD" id="cd12148">
    <property type="entry name" value="fungal_TF_MHR"/>
    <property type="match status" value="1"/>
</dbReference>